<dbReference type="eggNOG" id="ENOG5030MSG">
    <property type="taxonomic scope" value="Bacteria"/>
</dbReference>
<keyword evidence="1" id="KW-1133">Transmembrane helix</keyword>
<dbReference type="PATRIC" id="fig|1188233.3.peg.550"/>
<feature type="transmembrane region" description="Helical" evidence="1">
    <location>
        <begin position="55"/>
        <end position="74"/>
    </location>
</feature>
<reference evidence="2 3" key="1">
    <citation type="journal article" date="2013" name="Genome Announc.">
        <title>Draft Genome Sequences of Mycoplasma auris and Mycoplasma yeatsii, Two Species of the Ear Canal of Caprinae.</title>
        <authorList>
            <person name="Dordet-Frisoni E."/>
            <person name="Baranowski E."/>
            <person name="Barre A."/>
            <person name="Blanchard A."/>
            <person name="Breton M."/>
            <person name="Couture C."/>
            <person name="Dupuy V."/>
            <person name="Gaurivaud P."/>
            <person name="Jacob D."/>
            <person name="Lemaitre C."/>
            <person name="Manso-Silvan L."/>
            <person name="Nikolski M."/>
            <person name="Nouvel L.X."/>
            <person name="Poumarat F."/>
            <person name="Sirand-Pugnet P."/>
            <person name="Thebault P."/>
            <person name="Theil S."/>
            <person name="Thiaucourt F."/>
            <person name="Citti C."/>
            <person name="Tardy F."/>
        </authorList>
    </citation>
    <scope>NUCLEOTIDE SEQUENCE [LARGE SCALE GENOMIC DNA]</scope>
    <source>
        <strain evidence="2 3">15026</strain>
    </source>
</reference>
<evidence type="ECO:0000256" key="1">
    <source>
        <dbReference type="SAM" id="Phobius"/>
    </source>
</evidence>
<name>N9VAQ0_9BACT</name>
<evidence type="ECO:0000313" key="2">
    <source>
        <dbReference type="EMBL" id="ENY68491.1"/>
    </source>
</evidence>
<proteinExistence type="predicted"/>
<keyword evidence="1" id="KW-0472">Membrane</keyword>
<accession>N9VAQ0</accession>
<dbReference type="RefSeq" id="WP_004425227.1">
    <property type="nucleotide sequence ID" value="NZ_AORI01000012.1"/>
</dbReference>
<protein>
    <recommendedName>
        <fullName evidence="4">DUF3899 domain-containing protein</fullName>
    </recommendedName>
</protein>
<feature type="transmembrane region" description="Helical" evidence="1">
    <location>
        <begin position="23"/>
        <end position="43"/>
    </location>
</feature>
<keyword evidence="3" id="KW-1185">Reference proteome</keyword>
<feature type="transmembrane region" description="Helical" evidence="1">
    <location>
        <begin position="142"/>
        <end position="162"/>
    </location>
</feature>
<evidence type="ECO:0008006" key="4">
    <source>
        <dbReference type="Google" id="ProtNLM"/>
    </source>
</evidence>
<comment type="caution">
    <text evidence="2">The sequence shown here is derived from an EMBL/GenBank/DDBJ whole genome shotgun (WGS) entry which is preliminary data.</text>
</comment>
<dbReference type="STRING" id="1188233.MAU_5670"/>
<keyword evidence="1" id="KW-0812">Transmembrane</keyword>
<dbReference type="OrthoDB" id="399898at2"/>
<dbReference type="Proteomes" id="UP000013131">
    <property type="component" value="Unassembled WGS sequence"/>
</dbReference>
<dbReference type="EMBL" id="AORI01000012">
    <property type="protein sequence ID" value="ENY68491.1"/>
    <property type="molecule type" value="Genomic_DNA"/>
</dbReference>
<evidence type="ECO:0000313" key="3">
    <source>
        <dbReference type="Proteomes" id="UP000013131"/>
    </source>
</evidence>
<organism evidence="2 3">
    <name type="scientific">Metamycoplasma auris 15026</name>
    <dbReference type="NCBI Taxonomy" id="1188233"/>
    <lineage>
        <taxon>Bacteria</taxon>
        <taxon>Bacillati</taxon>
        <taxon>Mycoplasmatota</taxon>
        <taxon>Mycoplasmoidales</taxon>
        <taxon>Metamycoplasmataceae</taxon>
        <taxon>Metamycoplasma</taxon>
    </lineage>
</organism>
<dbReference type="AlphaFoldDB" id="N9VAQ0"/>
<sequence>MQKTKSTFNAKNYWKRSWNLGNILYFFISLFLLLLIILLVGFLKKGNEKRITWSNAITVGCVLIIATAFFVIIAKSGFGKKIFSPLVSAYHNNKISASAKTRYKDGMNQFEKDKILNQERTKYNNELNKKNLEKQKNESTNLASYLLITISVLILIIGVVCLKFA</sequence>
<gene>
    <name evidence="2" type="ORF">MAU_5670</name>
</gene>